<keyword evidence="2" id="KW-0479">Metal-binding</keyword>
<dbReference type="InterPro" id="IPR050613">
    <property type="entry name" value="Sec_Metabolite_Reg"/>
</dbReference>
<dbReference type="PANTHER" id="PTHR31001:SF40">
    <property type="entry name" value="ZN(II)2CYS6 TRANSCRIPTION FACTOR (EUROFUNG)"/>
    <property type="match status" value="1"/>
</dbReference>
<dbReference type="GO" id="GO:0005634">
    <property type="term" value="C:nucleus"/>
    <property type="evidence" value="ECO:0007669"/>
    <property type="project" value="UniProtKB-SubCell"/>
</dbReference>
<dbReference type="InterPro" id="IPR036864">
    <property type="entry name" value="Zn2-C6_fun-type_DNA-bd_sf"/>
</dbReference>
<dbReference type="PROSITE" id="PS50048">
    <property type="entry name" value="ZN2_CY6_FUNGAL_2"/>
    <property type="match status" value="1"/>
</dbReference>
<organism evidence="6">
    <name type="scientific">Eremomyces bilateralis CBS 781.70</name>
    <dbReference type="NCBI Taxonomy" id="1392243"/>
    <lineage>
        <taxon>Eukaryota</taxon>
        <taxon>Fungi</taxon>
        <taxon>Dikarya</taxon>
        <taxon>Ascomycota</taxon>
        <taxon>Pezizomycotina</taxon>
        <taxon>Dothideomycetes</taxon>
        <taxon>Dothideomycetes incertae sedis</taxon>
        <taxon>Eremomycetales</taxon>
        <taxon>Eremomycetaceae</taxon>
        <taxon>Eremomyces</taxon>
    </lineage>
</organism>
<dbReference type="InterPro" id="IPR007219">
    <property type="entry name" value="XnlR_reg_dom"/>
</dbReference>
<evidence type="ECO:0000259" key="5">
    <source>
        <dbReference type="PROSITE" id="PS50048"/>
    </source>
</evidence>
<feature type="compositionally biased region" description="Low complexity" evidence="4">
    <location>
        <begin position="46"/>
        <end position="69"/>
    </location>
</feature>
<dbReference type="InterPro" id="IPR001138">
    <property type="entry name" value="Zn2Cys6_DnaBD"/>
</dbReference>
<dbReference type="GO" id="GO:0006351">
    <property type="term" value="P:DNA-templated transcription"/>
    <property type="evidence" value="ECO:0007669"/>
    <property type="project" value="InterPro"/>
</dbReference>
<comment type="subcellular location">
    <subcellularLocation>
        <location evidence="1">Nucleus</location>
    </subcellularLocation>
</comment>
<dbReference type="SUPFAM" id="SSF57701">
    <property type="entry name" value="Zn2/Cys6 DNA-binding domain"/>
    <property type="match status" value="1"/>
</dbReference>
<feature type="region of interest" description="Disordered" evidence="4">
    <location>
        <begin position="136"/>
        <end position="182"/>
    </location>
</feature>
<dbReference type="GO" id="GO:0003677">
    <property type="term" value="F:DNA binding"/>
    <property type="evidence" value="ECO:0007669"/>
    <property type="project" value="InterPro"/>
</dbReference>
<dbReference type="RefSeq" id="XP_033539248.1">
    <property type="nucleotide sequence ID" value="XM_033676921.1"/>
</dbReference>
<gene>
    <name evidence="6 8" type="ORF">P152DRAFT_408376</name>
</gene>
<reference evidence="8" key="2">
    <citation type="submission" date="2020-04" db="EMBL/GenBank/DDBJ databases">
        <authorList>
            <consortium name="NCBI Genome Project"/>
        </authorList>
    </citation>
    <scope>NUCLEOTIDE SEQUENCE</scope>
    <source>
        <strain evidence="8">CBS 781.70</strain>
    </source>
</reference>
<dbReference type="GO" id="GO:0000981">
    <property type="term" value="F:DNA-binding transcription factor activity, RNA polymerase II-specific"/>
    <property type="evidence" value="ECO:0007669"/>
    <property type="project" value="InterPro"/>
</dbReference>
<dbReference type="SMART" id="SM00906">
    <property type="entry name" value="Fungal_trans"/>
    <property type="match status" value="1"/>
</dbReference>
<feature type="region of interest" description="Disordered" evidence="4">
    <location>
        <begin position="703"/>
        <end position="728"/>
    </location>
</feature>
<feature type="compositionally biased region" description="Basic and acidic residues" evidence="4">
    <location>
        <begin position="136"/>
        <end position="155"/>
    </location>
</feature>
<dbReference type="Pfam" id="PF04082">
    <property type="entry name" value="Fungal_trans"/>
    <property type="match status" value="1"/>
</dbReference>
<evidence type="ECO:0000313" key="8">
    <source>
        <dbReference type="RefSeq" id="XP_033539248.1"/>
    </source>
</evidence>
<protein>
    <recommendedName>
        <fullName evidence="5">Zn(2)-C6 fungal-type domain-containing protein</fullName>
    </recommendedName>
</protein>
<feature type="region of interest" description="Disordered" evidence="4">
    <location>
        <begin position="861"/>
        <end position="883"/>
    </location>
</feature>
<reference evidence="8" key="3">
    <citation type="submission" date="2025-04" db="UniProtKB">
        <authorList>
            <consortium name="RefSeq"/>
        </authorList>
    </citation>
    <scope>IDENTIFICATION</scope>
    <source>
        <strain evidence="8">CBS 781.70</strain>
    </source>
</reference>
<evidence type="ECO:0000256" key="1">
    <source>
        <dbReference type="ARBA" id="ARBA00004123"/>
    </source>
</evidence>
<sequence>MMDEFTGNLGYTNEDSKQPRSPPIPGLTSREPAGSSQQAWQLPQRAASSQPNSSISPPAAPSPALSHIPPRIRRRNRLITSCLECRRRKLKCDKSSPCGNCTRAKRQCLFMASTPDPAAQQKLAKIKEKMGSLERTLEEDVTRARQRTSVERNRSGDVGPGVGDEEEDEFDEEDVPEDERDLEAHPYITNDVAYYEDADDDLMDLGIQLGKMRITERIGGLARPKLADELKYVIKEVMAEHGEPETSSTPPGFLSSQMSCGPGPDFVAPAASFFFAPEPLITAVMQYMPSKDAADQLMQQYWKAVHPVARIVHRPSFERQYKTFWEHLQGGIEGPASFAALVLATLFSAILSMDSETVLSEYGVVKSQLVDNFREGTETMLSRAHFLRTTKLETLQAFVMYLIPMCRSEISRAHSALTGTAIRIAEGMGLHRDGSLYGLVPVQLHVRRLIWHQICFLDIRTADAVGPRPQIRREDYDTRLPLNVDDVDLESRNPPTQDEDRWTDMTLTLMRMECNQMHRRIWVEQTKLEQKRTNLTTVVRKIQNFLTKSEKKYMHLFDRTKPLQYFAYLAYKILTLRMYINVLHRYSGNQLFTMPDRLRQLLINSGLGQLEAAIQIDTTPLLKTWAWYGGTFQQYHVALLLYSELYTAEPYYHERRIWKSLDYVFELSPSVSPLEKSKQILLELSRRADIFQTLRKVRTPTTMLQHVAPRKPGAPNFSEEASPETLPPNSAAHKRNFDAHISYLQSGAAMNQQASPMNMQQIAGPQHAPVGRGPLEKFPRGFNAGPWGSDMSESNPPDIIPPPANLPPANFGALGDMSFGGIANGEAVYVPAIIMQGSSSPEDGLFGPSAAAEDGMAIADEEPEPQPNRLPVAPENAGQGGFDIDWSAFDQVFPPSMTFESMGDLMVPDFQFGSQTHY</sequence>
<dbReference type="CDD" id="cd12148">
    <property type="entry name" value="fungal_TF_MHR"/>
    <property type="match status" value="1"/>
</dbReference>
<evidence type="ECO:0000313" key="6">
    <source>
        <dbReference type="EMBL" id="KAF1817617.1"/>
    </source>
</evidence>
<keyword evidence="3" id="KW-0539">Nucleus</keyword>
<dbReference type="SMART" id="SM00066">
    <property type="entry name" value="GAL4"/>
    <property type="match status" value="1"/>
</dbReference>
<dbReference type="GeneID" id="54417491"/>
<feature type="region of interest" description="Disordered" evidence="4">
    <location>
        <begin position="1"/>
        <end position="72"/>
    </location>
</feature>
<dbReference type="PANTHER" id="PTHR31001">
    <property type="entry name" value="UNCHARACTERIZED TRANSCRIPTIONAL REGULATORY PROTEIN"/>
    <property type="match status" value="1"/>
</dbReference>
<feature type="compositionally biased region" description="Acidic residues" evidence="4">
    <location>
        <begin position="163"/>
        <end position="181"/>
    </location>
</feature>
<evidence type="ECO:0000256" key="3">
    <source>
        <dbReference type="ARBA" id="ARBA00023242"/>
    </source>
</evidence>
<dbReference type="CDD" id="cd00067">
    <property type="entry name" value="GAL4"/>
    <property type="match status" value="1"/>
</dbReference>
<dbReference type="Gene3D" id="4.10.240.10">
    <property type="entry name" value="Zn(2)-C6 fungal-type DNA-binding domain"/>
    <property type="match status" value="1"/>
</dbReference>
<dbReference type="OrthoDB" id="424974at2759"/>
<dbReference type="Proteomes" id="UP000504638">
    <property type="component" value="Unplaced"/>
</dbReference>
<keyword evidence="7" id="KW-1185">Reference proteome</keyword>
<evidence type="ECO:0000313" key="7">
    <source>
        <dbReference type="Proteomes" id="UP000504638"/>
    </source>
</evidence>
<name>A0A6G1GHP2_9PEZI</name>
<evidence type="ECO:0000256" key="2">
    <source>
        <dbReference type="ARBA" id="ARBA00022723"/>
    </source>
</evidence>
<feature type="domain" description="Zn(2)-C6 fungal-type" evidence="5">
    <location>
        <begin position="81"/>
        <end position="110"/>
    </location>
</feature>
<evidence type="ECO:0000256" key="4">
    <source>
        <dbReference type="SAM" id="MobiDB-lite"/>
    </source>
</evidence>
<accession>A0A6G1GHP2</accession>
<dbReference type="Pfam" id="PF00172">
    <property type="entry name" value="Zn_clus"/>
    <property type="match status" value="1"/>
</dbReference>
<dbReference type="AlphaFoldDB" id="A0A6G1GHP2"/>
<dbReference type="EMBL" id="ML975149">
    <property type="protein sequence ID" value="KAF1817617.1"/>
    <property type="molecule type" value="Genomic_DNA"/>
</dbReference>
<reference evidence="6 8" key="1">
    <citation type="submission" date="2020-01" db="EMBL/GenBank/DDBJ databases">
        <authorList>
            <consortium name="DOE Joint Genome Institute"/>
            <person name="Haridas S."/>
            <person name="Albert R."/>
            <person name="Binder M."/>
            <person name="Bloem J."/>
            <person name="Labutti K."/>
            <person name="Salamov A."/>
            <person name="Andreopoulos B."/>
            <person name="Baker S.E."/>
            <person name="Barry K."/>
            <person name="Bills G."/>
            <person name="Bluhm B.H."/>
            <person name="Cannon C."/>
            <person name="Castanera R."/>
            <person name="Culley D.E."/>
            <person name="Daum C."/>
            <person name="Ezra D."/>
            <person name="Gonzalez J.B."/>
            <person name="Henrissat B."/>
            <person name="Kuo A."/>
            <person name="Liang C."/>
            <person name="Lipzen A."/>
            <person name="Lutzoni F."/>
            <person name="Magnuson J."/>
            <person name="Mondo S."/>
            <person name="Nolan M."/>
            <person name="Ohm R."/>
            <person name="Pangilinan J."/>
            <person name="Park H.-J."/>
            <person name="Ramirez L."/>
            <person name="Alfaro M."/>
            <person name="Sun H."/>
            <person name="Tritt A."/>
            <person name="Yoshinaga Y."/>
            <person name="Zwiers L.-H."/>
            <person name="Turgeon B.G."/>
            <person name="Goodwin S.B."/>
            <person name="Spatafora J.W."/>
            <person name="Crous P.W."/>
            <person name="Grigoriev I.V."/>
        </authorList>
    </citation>
    <scope>NUCLEOTIDE SEQUENCE</scope>
    <source>
        <strain evidence="6 8">CBS 781.70</strain>
    </source>
</reference>
<dbReference type="PROSITE" id="PS00463">
    <property type="entry name" value="ZN2_CY6_FUNGAL_1"/>
    <property type="match status" value="1"/>
</dbReference>
<proteinExistence type="predicted"/>
<dbReference type="GO" id="GO:0008270">
    <property type="term" value="F:zinc ion binding"/>
    <property type="evidence" value="ECO:0007669"/>
    <property type="project" value="InterPro"/>
</dbReference>